<dbReference type="Proteomes" id="UP000279194">
    <property type="component" value="Unassembled WGS sequence"/>
</dbReference>
<accession>A0A3L9DYR9</accession>
<evidence type="ECO:0000313" key="1">
    <source>
        <dbReference type="EMBL" id="RLY05123.1"/>
    </source>
</evidence>
<evidence type="ECO:0000313" key="2">
    <source>
        <dbReference type="Proteomes" id="UP000279194"/>
    </source>
</evidence>
<keyword evidence="2" id="KW-1185">Reference proteome</keyword>
<comment type="caution">
    <text evidence="1">The sequence shown here is derived from an EMBL/GenBank/DDBJ whole genome shotgun (WGS) entry which is preliminary data.</text>
</comment>
<reference evidence="1 2" key="1">
    <citation type="submission" date="2018-10" db="EMBL/GenBank/DDBJ databases">
        <title>Streptococcus hillyeri sp. nov., isolated from equine tracheal sample.</title>
        <authorList>
            <person name="Macfadyen A.C."/>
            <person name="Waller A."/>
            <person name="Paterson G.K."/>
        </authorList>
    </citation>
    <scope>NUCLEOTIDE SEQUENCE [LARGE SCALE GENOMIC DNA]</scope>
    <source>
        <strain evidence="1 2">28462</strain>
    </source>
</reference>
<name>A0A3L9DYR9_9STRE</name>
<dbReference type="EMBL" id="RCVM01000001">
    <property type="protein sequence ID" value="RLY05123.1"/>
    <property type="molecule type" value="Genomic_DNA"/>
</dbReference>
<organism evidence="1 2">
    <name type="scientific">Streptococcus hillyeri</name>
    <dbReference type="NCBI Taxonomy" id="2282420"/>
    <lineage>
        <taxon>Bacteria</taxon>
        <taxon>Bacillati</taxon>
        <taxon>Bacillota</taxon>
        <taxon>Bacilli</taxon>
        <taxon>Lactobacillales</taxon>
        <taxon>Streptococcaceae</taxon>
        <taxon>Streptococcus</taxon>
    </lineage>
</organism>
<gene>
    <name evidence="1" type="ORF">EAF07_00005</name>
</gene>
<protein>
    <submittedName>
        <fullName evidence="1">Uncharacterized protein</fullName>
    </submittedName>
</protein>
<sequence>MLEICIYTTNNEKTKNINWNKNVDLCLVTKGIYITLKGRSNMKKMQVGATKKALPKKCFIEIIF</sequence>
<dbReference type="AlphaFoldDB" id="A0A3L9DYR9"/>
<proteinExistence type="predicted"/>